<evidence type="ECO:0000256" key="4">
    <source>
        <dbReference type="ARBA" id="ARBA00022723"/>
    </source>
</evidence>
<keyword evidence="6" id="KW-0560">Oxidoreductase</keyword>
<dbReference type="GO" id="GO:0030091">
    <property type="term" value="P:protein repair"/>
    <property type="evidence" value="ECO:0007669"/>
    <property type="project" value="InterPro"/>
</dbReference>
<dbReference type="InterPro" id="IPR028427">
    <property type="entry name" value="Met_Sox_Rdtase_MsrB"/>
</dbReference>
<protein>
    <recommendedName>
        <fullName evidence="3">peptide-methionine (R)-S-oxide reductase</fullName>
        <ecNumber evidence="3">1.8.4.12</ecNumber>
    </recommendedName>
</protein>
<dbReference type="InterPro" id="IPR011057">
    <property type="entry name" value="Mss4-like_sf"/>
</dbReference>
<gene>
    <name evidence="9" type="ORF">A2955_02130</name>
</gene>
<dbReference type="GO" id="GO:0006979">
    <property type="term" value="P:response to oxidative stress"/>
    <property type="evidence" value="ECO:0007669"/>
    <property type="project" value="InterPro"/>
</dbReference>
<dbReference type="InterPro" id="IPR002579">
    <property type="entry name" value="Met_Sox_Rdtase_MsrB_dom"/>
</dbReference>
<dbReference type="AlphaFoldDB" id="A0A1F8B8M1"/>
<dbReference type="STRING" id="1802514.A2955_02130"/>
<evidence type="ECO:0000256" key="1">
    <source>
        <dbReference type="ARBA" id="ARBA00001947"/>
    </source>
</evidence>
<dbReference type="Gene3D" id="2.170.150.20">
    <property type="entry name" value="Peptide methionine sulfoxide reductase"/>
    <property type="match status" value="1"/>
</dbReference>
<dbReference type="GO" id="GO:0033743">
    <property type="term" value="F:peptide-methionine (R)-S-oxide reductase activity"/>
    <property type="evidence" value="ECO:0007669"/>
    <property type="project" value="UniProtKB-EC"/>
</dbReference>
<reference evidence="9 10" key="1">
    <citation type="journal article" date="2016" name="Nat. Commun.">
        <title>Thousands of microbial genomes shed light on interconnected biogeochemical processes in an aquifer system.</title>
        <authorList>
            <person name="Anantharaman K."/>
            <person name="Brown C.T."/>
            <person name="Hug L.A."/>
            <person name="Sharon I."/>
            <person name="Castelle C.J."/>
            <person name="Probst A.J."/>
            <person name="Thomas B.C."/>
            <person name="Singh A."/>
            <person name="Wilkins M.J."/>
            <person name="Karaoz U."/>
            <person name="Brodie E.L."/>
            <person name="Williams K.H."/>
            <person name="Hubbard S.S."/>
            <person name="Banfield J.F."/>
        </authorList>
    </citation>
    <scope>NUCLEOTIDE SEQUENCE [LARGE SCALE GENOMIC DNA]</scope>
</reference>
<keyword evidence="4" id="KW-0479">Metal-binding</keyword>
<evidence type="ECO:0000256" key="3">
    <source>
        <dbReference type="ARBA" id="ARBA00012499"/>
    </source>
</evidence>
<dbReference type="EC" id="1.8.4.12" evidence="3"/>
<dbReference type="FunFam" id="2.170.150.20:FF:000001">
    <property type="entry name" value="Peptide methionine sulfoxide reductase MsrB"/>
    <property type="match status" value="1"/>
</dbReference>
<comment type="catalytic activity">
    <reaction evidence="7">
        <text>L-methionyl-[protein] + [thioredoxin]-disulfide + H2O = L-methionyl-(R)-S-oxide-[protein] + [thioredoxin]-dithiol</text>
        <dbReference type="Rhea" id="RHEA:24164"/>
        <dbReference type="Rhea" id="RHEA-COMP:10698"/>
        <dbReference type="Rhea" id="RHEA-COMP:10700"/>
        <dbReference type="Rhea" id="RHEA-COMP:12313"/>
        <dbReference type="Rhea" id="RHEA-COMP:12314"/>
        <dbReference type="ChEBI" id="CHEBI:15377"/>
        <dbReference type="ChEBI" id="CHEBI:16044"/>
        <dbReference type="ChEBI" id="CHEBI:29950"/>
        <dbReference type="ChEBI" id="CHEBI:45764"/>
        <dbReference type="ChEBI" id="CHEBI:50058"/>
        <dbReference type="EC" id="1.8.4.12"/>
    </reaction>
</comment>
<comment type="caution">
    <text evidence="9">The sequence shown here is derived from an EMBL/GenBank/DDBJ whole genome shotgun (WGS) entry which is preliminary data.</text>
</comment>
<dbReference type="GO" id="GO:0005737">
    <property type="term" value="C:cytoplasm"/>
    <property type="evidence" value="ECO:0007669"/>
    <property type="project" value="TreeGrafter"/>
</dbReference>
<keyword evidence="5" id="KW-0862">Zinc</keyword>
<organism evidence="9 10">
    <name type="scientific">Candidatus Woesebacteria bacterium RIFCSPLOWO2_01_FULL_37_19</name>
    <dbReference type="NCBI Taxonomy" id="1802514"/>
    <lineage>
        <taxon>Bacteria</taxon>
        <taxon>Candidatus Woeseibacteriota</taxon>
    </lineage>
</organism>
<dbReference type="SUPFAM" id="SSF51316">
    <property type="entry name" value="Mss4-like"/>
    <property type="match status" value="1"/>
</dbReference>
<feature type="domain" description="MsrB" evidence="8">
    <location>
        <begin position="6"/>
        <end position="135"/>
    </location>
</feature>
<dbReference type="Proteomes" id="UP000177501">
    <property type="component" value="Unassembled WGS sequence"/>
</dbReference>
<dbReference type="PANTHER" id="PTHR10173">
    <property type="entry name" value="METHIONINE SULFOXIDE REDUCTASE"/>
    <property type="match status" value="1"/>
</dbReference>
<sequence>MKNKSEDFWKKKLTGEQYKVLREKATETPFSGELLNNKEKGVYKCMACGSPLFTSDKKYDSGTGWPSFWNAIDDESIELSEDNSLGMTRVEVKCANCGSHLGHLFDDGPEKMTDGRNGTGKRFCINSCALNFTKK</sequence>
<comment type="cofactor">
    <cofactor evidence="1">
        <name>Zn(2+)</name>
        <dbReference type="ChEBI" id="CHEBI:29105"/>
    </cofactor>
</comment>
<dbReference type="PROSITE" id="PS51790">
    <property type="entry name" value="MSRB"/>
    <property type="match status" value="1"/>
</dbReference>
<evidence type="ECO:0000259" key="8">
    <source>
        <dbReference type="PROSITE" id="PS51790"/>
    </source>
</evidence>
<evidence type="ECO:0000313" key="9">
    <source>
        <dbReference type="EMBL" id="OGM59765.1"/>
    </source>
</evidence>
<evidence type="ECO:0000256" key="6">
    <source>
        <dbReference type="ARBA" id="ARBA00023002"/>
    </source>
</evidence>
<accession>A0A1F8B8M1</accession>
<dbReference type="GO" id="GO:0046872">
    <property type="term" value="F:metal ion binding"/>
    <property type="evidence" value="ECO:0007669"/>
    <property type="project" value="UniProtKB-KW"/>
</dbReference>
<dbReference type="NCBIfam" id="TIGR00357">
    <property type="entry name" value="peptide-methionine (R)-S-oxide reductase MsrB"/>
    <property type="match status" value="1"/>
</dbReference>
<dbReference type="Pfam" id="PF01641">
    <property type="entry name" value="SelR"/>
    <property type="match status" value="1"/>
</dbReference>
<comment type="similarity">
    <text evidence="2">Belongs to the MsrB Met sulfoxide reductase family.</text>
</comment>
<proteinExistence type="inferred from homology"/>
<evidence type="ECO:0000313" key="10">
    <source>
        <dbReference type="Proteomes" id="UP000177501"/>
    </source>
</evidence>
<evidence type="ECO:0000256" key="5">
    <source>
        <dbReference type="ARBA" id="ARBA00022833"/>
    </source>
</evidence>
<dbReference type="PANTHER" id="PTHR10173:SF52">
    <property type="entry name" value="METHIONINE-R-SULFOXIDE REDUCTASE B1"/>
    <property type="match status" value="1"/>
</dbReference>
<dbReference type="EMBL" id="MGHA01000027">
    <property type="protein sequence ID" value="OGM59765.1"/>
    <property type="molecule type" value="Genomic_DNA"/>
</dbReference>
<evidence type="ECO:0000256" key="7">
    <source>
        <dbReference type="ARBA" id="ARBA00048488"/>
    </source>
</evidence>
<evidence type="ECO:0000256" key="2">
    <source>
        <dbReference type="ARBA" id="ARBA00007174"/>
    </source>
</evidence>
<name>A0A1F8B8M1_9BACT</name>